<dbReference type="InterPro" id="IPR028889">
    <property type="entry name" value="USP"/>
</dbReference>
<dbReference type="Proteomes" id="UP000694388">
    <property type="component" value="Unplaced"/>
</dbReference>
<evidence type="ECO:0000313" key="3">
    <source>
        <dbReference type="Ensembl" id="ENSEBUP00000019926.1"/>
    </source>
</evidence>
<evidence type="ECO:0000259" key="2">
    <source>
        <dbReference type="PROSITE" id="PS50235"/>
    </source>
</evidence>
<dbReference type="PANTHER" id="PTHR24006">
    <property type="entry name" value="UBIQUITIN CARBOXYL-TERMINAL HYDROLASE"/>
    <property type="match status" value="1"/>
</dbReference>
<dbReference type="Ensembl" id="ENSEBUT00000020502.1">
    <property type="protein sequence ID" value="ENSEBUP00000019926.1"/>
    <property type="gene ID" value="ENSEBUG00000012371.1"/>
</dbReference>
<dbReference type="PROSITE" id="PS00973">
    <property type="entry name" value="USP_2"/>
    <property type="match status" value="1"/>
</dbReference>
<dbReference type="InterPro" id="IPR018200">
    <property type="entry name" value="USP_CS"/>
</dbReference>
<dbReference type="GO" id="GO:0004843">
    <property type="term" value="F:cysteine-type deubiquitinase activity"/>
    <property type="evidence" value="ECO:0007669"/>
    <property type="project" value="InterPro"/>
</dbReference>
<evidence type="ECO:0000313" key="4">
    <source>
        <dbReference type="Proteomes" id="UP000694388"/>
    </source>
</evidence>
<name>A0A8C4WYN4_EPTBU</name>
<dbReference type="InterPro" id="IPR038765">
    <property type="entry name" value="Papain-like_cys_pep_sf"/>
</dbReference>
<organism evidence="3 4">
    <name type="scientific">Eptatretus burgeri</name>
    <name type="common">Inshore hagfish</name>
    <dbReference type="NCBI Taxonomy" id="7764"/>
    <lineage>
        <taxon>Eukaryota</taxon>
        <taxon>Metazoa</taxon>
        <taxon>Chordata</taxon>
        <taxon>Craniata</taxon>
        <taxon>Vertebrata</taxon>
        <taxon>Cyclostomata</taxon>
        <taxon>Myxini</taxon>
        <taxon>Myxiniformes</taxon>
        <taxon>Myxinidae</taxon>
        <taxon>Eptatretinae</taxon>
        <taxon>Eptatretus</taxon>
    </lineage>
</organism>
<dbReference type="Pfam" id="PF00443">
    <property type="entry name" value="UCH"/>
    <property type="match status" value="1"/>
</dbReference>
<sequence>MTVERSAGLPLSGQSALLQEISSCQLSTTLHSLQADGADVQKAFGFFPEIDMEHEAAVLSQSEVGRSCPSPSLAPHVTSSEPIVLQGAEEDDAESRMELDRAIALSLAEQKGECTTVLGKSGLKRKRGDAVVEVPVANSPDAAGATAVAAPSKAVVNTVQCQAGWPSGITNIGNSCWFGAIIQSLFHLPSFRDLVLQHTIPDGIVEMESIRDEDEGKKFQPPLVFLSHLKELFSQLMVASTSPVDPSHAISSFSQGFAGAHTQQDVSEVTHRLLDWLEEAFSNGQYERNPMVDLFYGQCLVLDPAEESGEGRLEAFGQLPLQVAGFSCLHDSLQATLWDGEGREHWLTRLPPVLTFDLSRFAFDAVEGRAQKLHHRLEFPQHLYMDRYILSNREIVQLKRDETRRLLETQGRLQQQLARFAEFGSGPRHFPLWDVLQYALEFSTTVPRPTEESPSSPSSTTFHRQFTPSVSPLPPTTSSGNETPARTPSPVVHQSSSSTSIPTFLPIPLAGSKEERCQVSFWLSEWLREVRADVQELQEGICRLQRAIDTMYMQPTLQKFSYRLHSVLVHEGQAQAGHYWAFVGRREWGSSGKRVDAGIEGNAETEEIGWRRFNDVRVSEASWEEVQREGCGGEESASAYCLLYIAEKDNEESVLESDVESEGEKSESLSSLPRDLRLAVPGDNASEGGGVVPTEASPAQAHVDGSNDIELEVEIKESEVYRTSCVQEDLENQDQKPCVSDEIKVGDAKGTSQLHDSATTASSNNSDMNASELTVSEDESPAMQGVLLALTKTSNLYQSHGPEAALIEAFRSEYSRLVVLANSDNRFTTSTQPSTGNQSTNITHSQFQDSNAQLDSCTSQPVGESTQPHTTQPSSSTTCVNPSTKNAFLPLHTPSTSPSLPCANSAVDLRLEHVLVYLLRAGAPKKVVERSLLEAFASPALSQHPRCVQVMRVAQARLKEIRPEDMDLDEYQRWLSAYASFRKAAAFLHSGLVLFLQKRYGYFVSLSSCLNLYIHFT</sequence>
<feature type="region of interest" description="Disordered" evidence="1">
    <location>
        <begin position="653"/>
        <end position="701"/>
    </location>
</feature>
<dbReference type="GO" id="GO:0005829">
    <property type="term" value="C:cytosol"/>
    <property type="evidence" value="ECO:0007669"/>
    <property type="project" value="TreeGrafter"/>
</dbReference>
<feature type="region of interest" description="Disordered" evidence="1">
    <location>
        <begin position="446"/>
        <end position="500"/>
    </location>
</feature>
<reference evidence="3" key="2">
    <citation type="submission" date="2025-09" db="UniProtKB">
        <authorList>
            <consortium name="Ensembl"/>
        </authorList>
    </citation>
    <scope>IDENTIFICATION</scope>
</reference>
<dbReference type="PROSITE" id="PS50235">
    <property type="entry name" value="USP_3"/>
    <property type="match status" value="1"/>
</dbReference>
<dbReference type="GO" id="GO:0005634">
    <property type="term" value="C:nucleus"/>
    <property type="evidence" value="ECO:0007669"/>
    <property type="project" value="TreeGrafter"/>
</dbReference>
<feature type="domain" description="USP" evidence="2">
    <location>
        <begin position="167"/>
        <end position="647"/>
    </location>
</feature>
<feature type="compositionally biased region" description="Low complexity" evidence="1">
    <location>
        <begin position="488"/>
        <end position="500"/>
    </location>
</feature>
<accession>A0A8C4WYN4</accession>
<keyword evidence="4" id="KW-1185">Reference proteome</keyword>
<proteinExistence type="predicted"/>
<protein>
    <submittedName>
        <fullName evidence="3">Ubiquitin specific peptidase 28</fullName>
    </submittedName>
</protein>
<dbReference type="GeneTree" id="ENSGT00940000157670"/>
<dbReference type="AlphaFoldDB" id="A0A8C4WYN4"/>
<feature type="compositionally biased region" description="Polar residues" evidence="1">
    <location>
        <begin position="750"/>
        <end position="774"/>
    </location>
</feature>
<reference evidence="3" key="1">
    <citation type="submission" date="2025-08" db="UniProtKB">
        <authorList>
            <consortium name="Ensembl"/>
        </authorList>
    </citation>
    <scope>IDENTIFICATION</scope>
</reference>
<dbReference type="InterPro" id="IPR050164">
    <property type="entry name" value="Peptidase_C19"/>
</dbReference>
<feature type="region of interest" description="Disordered" evidence="1">
    <location>
        <begin position="747"/>
        <end position="776"/>
    </location>
</feature>
<dbReference type="PANTHER" id="PTHR24006:SF944">
    <property type="entry name" value="UBIQUITIN CARBOXYL-TERMINAL HYDROLASE"/>
    <property type="match status" value="1"/>
</dbReference>
<dbReference type="OMA" id="PCANSAV"/>
<dbReference type="SUPFAM" id="SSF54001">
    <property type="entry name" value="Cysteine proteinases"/>
    <property type="match status" value="1"/>
</dbReference>
<dbReference type="GO" id="GO:0016579">
    <property type="term" value="P:protein deubiquitination"/>
    <property type="evidence" value="ECO:0007669"/>
    <property type="project" value="InterPro"/>
</dbReference>
<feature type="compositionally biased region" description="Low complexity" evidence="1">
    <location>
        <begin position="446"/>
        <end position="461"/>
    </location>
</feature>
<dbReference type="InterPro" id="IPR001394">
    <property type="entry name" value="Peptidase_C19_UCH"/>
</dbReference>
<dbReference type="Gene3D" id="3.90.70.10">
    <property type="entry name" value="Cysteine proteinases"/>
    <property type="match status" value="1"/>
</dbReference>
<feature type="compositionally biased region" description="Low complexity" evidence="1">
    <location>
        <begin position="865"/>
        <end position="878"/>
    </location>
</feature>
<feature type="compositionally biased region" description="Polar residues" evidence="1">
    <location>
        <begin position="827"/>
        <end position="864"/>
    </location>
</feature>
<feature type="region of interest" description="Disordered" evidence="1">
    <location>
        <begin position="827"/>
        <end position="881"/>
    </location>
</feature>
<evidence type="ECO:0000256" key="1">
    <source>
        <dbReference type="SAM" id="MobiDB-lite"/>
    </source>
</evidence>